<protein>
    <submittedName>
        <fullName evidence="5">DNA photolyase</fullName>
    </submittedName>
</protein>
<dbReference type="Pfam" id="PF03441">
    <property type="entry name" value="FAD_binding_7"/>
    <property type="match status" value="1"/>
</dbReference>
<dbReference type="PATRIC" id="fig|465820.4.peg.1045"/>
<dbReference type="PANTHER" id="PTHR11455">
    <property type="entry name" value="CRYPTOCHROME"/>
    <property type="match status" value="1"/>
</dbReference>
<comment type="caution">
    <text evidence="5">The sequence shown here is derived from an EMBL/GenBank/DDBJ whole genome shotgun (WGS) entry which is preliminary data.</text>
</comment>
<evidence type="ECO:0000313" key="5">
    <source>
        <dbReference type="EMBL" id="KTR52837.1"/>
    </source>
</evidence>
<dbReference type="GO" id="GO:0071949">
    <property type="term" value="F:FAD binding"/>
    <property type="evidence" value="ECO:0007669"/>
    <property type="project" value="TreeGrafter"/>
</dbReference>
<dbReference type="InterPro" id="IPR002081">
    <property type="entry name" value="Cryptochrome/DNA_photolyase_1"/>
</dbReference>
<dbReference type="AlphaFoldDB" id="A0A147DT14"/>
<dbReference type="PANTHER" id="PTHR11455:SF9">
    <property type="entry name" value="CRYPTOCHROME CIRCADIAN CLOCK 5 ISOFORM X1"/>
    <property type="match status" value="1"/>
</dbReference>
<feature type="binding site" evidence="3">
    <location>
        <begin position="189"/>
        <end position="191"/>
    </location>
    <ligand>
        <name>FAD</name>
        <dbReference type="ChEBI" id="CHEBI:57692"/>
    </ligand>
</feature>
<dbReference type="Gene3D" id="1.10.579.10">
    <property type="entry name" value="DNA Cyclobutane Dipyrimidine Photolyase, subunit A, domain 3"/>
    <property type="match status" value="1"/>
</dbReference>
<comment type="cofactor">
    <cofactor evidence="3">
        <name>FAD</name>
        <dbReference type="ChEBI" id="CHEBI:57692"/>
    </cofactor>
    <text evidence="3">Binds 1 FAD per subunit.</text>
</comment>
<dbReference type="GO" id="GO:0003904">
    <property type="term" value="F:deoxyribodipyrimidine photo-lyase activity"/>
    <property type="evidence" value="ECO:0007669"/>
    <property type="project" value="TreeGrafter"/>
</dbReference>
<proteinExistence type="predicted"/>
<evidence type="ECO:0000256" key="3">
    <source>
        <dbReference type="PIRSR" id="PIRSR602081-1"/>
    </source>
</evidence>
<dbReference type="Gene3D" id="1.25.40.80">
    <property type="match status" value="1"/>
</dbReference>
<reference evidence="5 6" key="1">
    <citation type="journal article" date="2016" name="Front. Microbiol.">
        <title>Genomic Resource of Rice Seed Associated Bacteria.</title>
        <authorList>
            <person name="Midha S."/>
            <person name="Bansal K."/>
            <person name="Sharma S."/>
            <person name="Kumar N."/>
            <person name="Patil P.P."/>
            <person name="Chaudhry V."/>
            <person name="Patil P.B."/>
        </authorList>
    </citation>
    <scope>NUCLEOTIDE SEQUENCE [LARGE SCALE GENOMIC DNA]</scope>
    <source>
        <strain evidence="5 6">NS359</strain>
    </source>
</reference>
<evidence type="ECO:0000256" key="1">
    <source>
        <dbReference type="ARBA" id="ARBA00022630"/>
    </source>
</evidence>
<evidence type="ECO:0000256" key="2">
    <source>
        <dbReference type="ARBA" id="ARBA00022827"/>
    </source>
</evidence>
<accession>A0A147DT14</accession>
<evidence type="ECO:0000259" key="4">
    <source>
        <dbReference type="Pfam" id="PF03441"/>
    </source>
</evidence>
<dbReference type="Proteomes" id="UP000072763">
    <property type="component" value="Unassembled WGS sequence"/>
</dbReference>
<dbReference type="EMBL" id="LDRC01000022">
    <property type="protein sequence ID" value="KTR52837.1"/>
    <property type="molecule type" value="Genomic_DNA"/>
</dbReference>
<dbReference type="GO" id="GO:0003677">
    <property type="term" value="F:DNA binding"/>
    <property type="evidence" value="ECO:0007669"/>
    <property type="project" value="TreeGrafter"/>
</dbReference>
<feature type="domain" description="Cryptochrome/DNA photolyase FAD-binding" evidence="4">
    <location>
        <begin position="90"/>
        <end position="213"/>
    </location>
</feature>
<gene>
    <name evidence="5" type="ORF">NS359_05000</name>
</gene>
<dbReference type="SUPFAM" id="SSF48173">
    <property type="entry name" value="Cryptochrome/photolyase FAD-binding domain"/>
    <property type="match status" value="1"/>
</dbReference>
<keyword evidence="1 3" id="KW-0285">Flavoprotein</keyword>
<feature type="binding site" evidence="3">
    <location>
        <position position="42"/>
    </location>
    <ligand>
        <name>FAD</name>
        <dbReference type="ChEBI" id="CHEBI:57692"/>
    </ligand>
</feature>
<keyword evidence="5" id="KW-0456">Lyase</keyword>
<sequence length="416" mass="45950">MRVQASRLARRDQAQDGAVFIPTRDAGLDALHEFVPHAGADYRRDRNHDQGPSRTNVSGLSPYIRHRLVTEQEVVDAVLERHSLHAAEKFVQEVFWRTYWKGWLEQRPEVWRRYRREVREMLAGDLPAGYTDAVAGRSGIDAMDAWARELVETGYLHNHVRMWFASIWVFTLDLPWQLGADFFHRHLLDGDAASNTLSWRWVAGVQTRGKTYLATTENIARYTDGRFAPTGLATTARALNEEPFPPAVPVAPAEDVTAAVGSRVGLLLHEEDLEPVSLLAPLGGTAPSLAATAVSADAEGRSPAAVSPLVEEFTAGAAADAAARAVNAHGHTATLLGGEPGTVADWAVEERLDTVLVSVAPVGPVQERLDTLRPALAEHHVALVTVRRPWDSRAWPYASRGFFPFREQIPRLLRAR</sequence>
<name>A0A147DT14_9MICO</name>
<organism evidence="5 6">
    <name type="scientific">Curtobacterium oceanosedimentum</name>
    <dbReference type="NCBI Taxonomy" id="465820"/>
    <lineage>
        <taxon>Bacteria</taxon>
        <taxon>Bacillati</taxon>
        <taxon>Actinomycetota</taxon>
        <taxon>Actinomycetes</taxon>
        <taxon>Micrococcales</taxon>
        <taxon>Microbacteriaceae</taxon>
        <taxon>Curtobacterium</taxon>
    </lineage>
</organism>
<dbReference type="InterPro" id="IPR036134">
    <property type="entry name" value="Crypto/Photolyase_FAD-like_sf"/>
</dbReference>
<feature type="binding site" evidence="3">
    <location>
        <position position="90"/>
    </location>
    <ligand>
        <name>FAD</name>
        <dbReference type="ChEBI" id="CHEBI:57692"/>
    </ligand>
</feature>
<keyword evidence="2 3" id="KW-0274">FAD</keyword>
<evidence type="ECO:0000313" key="6">
    <source>
        <dbReference type="Proteomes" id="UP000072763"/>
    </source>
</evidence>
<dbReference type="InterPro" id="IPR005101">
    <property type="entry name" value="Cryptochr/Photolyase_FAD-bd"/>
</dbReference>